<sequence length="176" mass="19392">MSNLVHGPEVEVPVRPAEPLTVRRRQIERPASATCTRPPEPRVGVGAPFYTPVVDPLTRVRKACLRLPETGERLSHGAPTFFVRAKTSFAKYVEGSHNEAGPTIWCPAPPGVQGEVVDAEPHRFFVPPYVGPSGWIGVRLDVDPDWAEVTAIIRDAYRMKAPKKLSAQLDRAERPA</sequence>
<protein>
    <recommendedName>
        <fullName evidence="3">Phosphoribosylglycinamide formyltransferase</fullName>
    </recommendedName>
</protein>
<proteinExistence type="predicted"/>
<dbReference type="Pfam" id="PF04237">
    <property type="entry name" value="YjbR"/>
    <property type="match status" value="1"/>
</dbReference>
<dbReference type="Gene3D" id="3.90.1150.30">
    <property type="match status" value="1"/>
</dbReference>
<dbReference type="InterPro" id="IPR038056">
    <property type="entry name" value="YjbR-like_sf"/>
</dbReference>
<dbReference type="SUPFAM" id="SSF142906">
    <property type="entry name" value="YjbR-like"/>
    <property type="match status" value="1"/>
</dbReference>
<evidence type="ECO:0000313" key="1">
    <source>
        <dbReference type="EMBL" id="GAA5054214.1"/>
    </source>
</evidence>
<comment type="caution">
    <text evidence="1">The sequence shown here is derived from an EMBL/GenBank/DDBJ whole genome shotgun (WGS) entry which is preliminary data.</text>
</comment>
<accession>A0ABP9KD52</accession>
<name>A0ABP9KD52_9NOCA</name>
<organism evidence="1 2">
    <name type="scientific">Nocardia callitridis</name>
    <dbReference type="NCBI Taxonomy" id="648753"/>
    <lineage>
        <taxon>Bacteria</taxon>
        <taxon>Bacillati</taxon>
        <taxon>Actinomycetota</taxon>
        <taxon>Actinomycetes</taxon>
        <taxon>Mycobacteriales</taxon>
        <taxon>Nocardiaceae</taxon>
        <taxon>Nocardia</taxon>
    </lineage>
</organism>
<gene>
    <name evidence="1" type="ORF">GCM10023318_28930</name>
</gene>
<dbReference type="Proteomes" id="UP001500603">
    <property type="component" value="Unassembled WGS sequence"/>
</dbReference>
<keyword evidence="2" id="KW-1185">Reference proteome</keyword>
<dbReference type="InterPro" id="IPR058532">
    <property type="entry name" value="YjbR/MT2646/Rv2570-like"/>
</dbReference>
<dbReference type="EMBL" id="BAABJM010000002">
    <property type="protein sequence ID" value="GAA5054214.1"/>
    <property type="molecule type" value="Genomic_DNA"/>
</dbReference>
<evidence type="ECO:0008006" key="3">
    <source>
        <dbReference type="Google" id="ProtNLM"/>
    </source>
</evidence>
<evidence type="ECO:0000313" key="2">
    <source>
        <dbReference type="Proteomes" id="UP001500603"/>
    </source>
</evidence>
<reference evidence="2" key="1">
    <citation type="journal article" date="2019" name="Int. J. Syst. Evol. Microbiol.">
        <title>The Global Catalogue of Microorganisms (GCM) 10K type strain sequencing project: providing services to taxonomists for standard genome sequencing and annotation.</title>
        <authorList>
            <consortium name="The Broad Institute Genomics Platform"/>
            <consortium name="The Broad Institute Genome Sequencing Center for Infectious Disease"/>
            <person name="Wu L."/>
            <person name="Ma J."/>
        </authorList>
    </citation>
    <scope>NUCLEOTIDE SEQUENCE [LARGE SCALE GENOMIC DNA]</scope>
    <source>
        <strain evidence="2">JCM 18298</strain>
    </source>
</reference>